<dbReference type="Proteomes" id="UP000247792">
    <property type="component" value="Unassembled WGS sequence"/>
</dbReference>
<dbReference type="InterPro" id="IPR027268">
    <property type="entry name" value="Peptidase_M4/M1_CTD_sf"/>
</dbReference>
<keyword evidence="4" id="KW-1185">Reference proteome</keyword>
<protein>
    <submittedName>
        <fullName evidence="3">Glycyl aminopeptidase</fullName>
    </submittedName>
</protein>
<dbReference type="Pfam" id="PF17899">
    <property type="entry name" value="Peptidase_M61_N"/>
    <property type="match status" value="1"/>
</dbReference>
<name>A0A318IV45_9BURK</name>
<organism evidence="3 4">
    <name type="scientific">Undibacterium pigrum</name>
    <dbReference type="NCBI Taxonomy" id="401470"/>
    <lineage>
        <taxon>Bacteria</taxon>
        <taxon>Pseudomonadati</taxon>
        <taxon>Pseudomonadota</taxon>
        <taxon>Betaproteobacteria</taxon>
        <taxon>Burkholderiales</taxon>
        <taxon>Oxalobacteraceae</taxon>
        <taxon>Undibacterium</taxon>
    </lineage>
</organism>
<dbReference type="PIRSF" id="PIRSF016493">
    <property type="entry name" value="Glycyl_aminpptds"/>
    <property type="match status" value="1"/>
</dbReference>
<feature type="chain" id="PRO_5016364036" evidence="1">
    <location>
        <begin position="24"/>
        <end position="645"/>
    </location>
</feature>
<gene>
    <name evidence="3" type="ORF">DFR42_11567</name>
</gene>
<reference evidence="3 4" key="1">
    <citation type="submission" date="2018-05" db="EMBL/GenBank/DDBJ databases">
        <title>Genomic Encyclopedia of Type Strains, Phase IV (KMG-IV): sequencing the most valuable type-strain genomes for metagenomic binning, comparative biology and taxonomic classification.</title>
        <authorList>
            <person name="Goeker M."/>
        </authorList>
    </citation>
    <scope>NUCLEOTIDE SEQUENCE [LARGE SCALE GENOMIC DNA]</scope>
    <source>
        <strain evidence="3 4">DSM 19792</strain>
    </source>
</reference>
<dbReference type="AlphaFoldDB" id="A0A318IV45"/>
<keyword evidence="3" id="KW-0031">Aminopeptidase</keyword>
<evidence type="ECO:0000259" key="2">
    <source>
        <dbReference type="PROSITE" id="PS50106"/>
    </source>
</evidence>
<dbReference type="EMBL" id="QJKB01000015">
    <property type="protein sequence ID" value="PXX37817.1"/>
    <property type="molecule type" value="Genomic_DNA"/>
</dbReference>
<evidence type="ECO:0000313" key="4">
    <source>
        <dbReference type="Proteomes" id="UP000247792"/>
    </source>
</evidence>
<evidence type="ECO:0000313" key="3">
    <source>
        <dbReference type="EMBL" id="PXX37817.1"/>
    </source>
</evidence>
<dbReference type="InterPro" id="IPR007963">
    <property type="entry name" value="Peptidase_M61_catalytic"/>
</dbReference>
<dbReference type="InterPro" id="IPR040756">
    <property type="entry name" value="Peptidase_M61_N"/>
</dbReference>
<dbReference type="InterPro" id="IPR036034">
    <property type="entry name" value="PDZ_sf"/>
</dbReference>
<comment type="caution">
    <text evidence="3">The sequence shown here is derived from an EMBL/GenBank/DDBJ whole genome shotgun (WGS) entry which is preliminary data.</text>
</comment>
<dbReference type="InterPro" id="IPR024191">
    <property type="entry name" value="Peptidase_M61"/>
</dbReference>
<sequence length="645" mass="71363">MTKILPILILTFSQIAFTGLVHADTGPKAATPAPQIEAPRDRVFHGVMTLDVDASDTVHKIIRVRQSIPVQKSGHMVLLYPEWETTSHAATQTVADLAGLNIMAGETKLAWQRDAVNPYAFHITVPKTARELKLDFQILPTSRGLSPDILKLQWSKLALYPAGWYLRNIASTASLTLPKDFQFATSLDSNVVNGKQISFKQTSVEKLMDAPVYAGRYFKRVELTPTGAAVPVRLNMLGDSEAAVAITPEFLARYQSMVAAVPKLFKGQPYPHFDFLVTLSDTIFSGGGAEHSESTEINLPADFFSNADAQLRIASLHPHEYAHAWNGRYRQPADLWTPNLNMPMRGSLLWMYEGQTEFWGRILTSHLGFMTLQQSLDALAMDAAFVSARVGRQWKSLQDSTIDPIYMAGGKAAVRWRDWQRREDYYVEGVMLWLDVEMLMRERSSGKFGLADFAGKFFGGGKANSAISTYTFADICKGLNQLVPYDWATYFATRLQAHDASHALDGLTRSGYRLIYTDEPTDYFTKMEVDAGATDFSHSLGLTVNGKGVVNSVTWEGPAFRAGISLGARLLNVNKEAYSDTVLKQVIKAAAVSKEAIELTFMADGKTRSVAINYTGSLRYPRLERIPGTVDKLEGLLSLPVYVGG</sequence>
<dbReference type="RefSeq" id="WP_110257940.1">
    <property type="nucleotide sequence ID" value="NZ_QJKB01000015.1"/>
</dbReference>
<dbReference type="Gene3D" id="1.10.390.10">
    <property type="entry name" value="Neutral Protease Domain 2"/>
    <property type="match status" value="1"/>
</dbReference>
<dbReference type="InterPro" id="IPR001478">
    <property type="entry name" value="PDZ"/>
</dbReference>
<keyword evidence="3" id="KW-0645">Protease</keyword>
<dbReference type="OrthoDB" id="9778516at2"/>
<dbReference type="SUPFAM" id="SSF50156">
    <property type="entry name" value="PDZ domain-like"/>
    <property type="match status" value="1"/>
</dbReference>
<dbReference type="PROSITE" id="PS50106">
    <property type="entry name" value="PDZ"/>
    <property type="match status" value="1"/>
</dbReference>
<dbReference type="Gene3D" id="2.30.42.10">
    <property type="match status" value="1"/>
</dbReference>
<proteinExistence type="predicted"/>
<feature type="domain" description="PDZ" evidence="2">
    <location>
        <begin position="526"/>
        <end position="605"/>
    </location>
</feature>
<feature type="signal peptide" evidence="1">
    <location>
        <begin position="1"/>
        <end position="23"/>
    </location>
</feature>
<accession>A0A318IV45</accession>
<keyword evidence="3" id="KW-0378">Hydrolase</keyword>
<dbReference type="SUPFAM" id="SSF55486">
    <property type="entry name" value="Metalloproteases ('zincins'), catalytic domain"/>
    <property type="match status" value="1"/>
</dbReference>
<dbReference type="Pfam" id="PF05299">
    <property type="entry name" value="Peptidase_M61"/>
    <property type="match status" value="1"/>
</dbReference>
<evidence type="ECO:0000256" key="1">
    <source>
        <dbReference type="SAM" id="SignalP"/>
    </source>
</evidence>
<keyword evidence="1" id="KW-0732">Signal</keyword>
<dbReference type="GO" id="GO:0004177">
    <property type="term" value="F:aminopeptidase activity"/>
    <property type="evidence" value="ECO:0007669"/>
    <property type="project" value="UniProtKB-KW"/>
</dbReference>
<dbReference type="Gene3D" id="2.60.40.3650">
    <property type="match status" value="1"/>
</dbReference>